<gene>
    <name evidence="1" type="ORF">BN1708_000099</name>
</gene>
<organism evidence="1 2">
    <name type="scientific">Verticillium longisporum</name>
    <name type="common">Verticillium dahliae var. longisporum</name>
    <dbReference type="NCBI Taxonomy" id="100787"/>
    <lineage>
        <taxon>Eukaryota</taxon>
        <taxon>Fungi</taxon>
        <taxon>Dikarya</taxon>
        <taxon>Ascomycota</taxon>
        <taxon>Pezizomycotina</taxon>
        <taxon>Sordariomycetes</taxon>
        <taxon>Hypocreomycetidae</taxon>
        <taxon>Glomerellales</taxon>
        <taxon>Plectosphaerellaceae</taxon>
        <taxon>Verticillium</taxon>
    </lineage>
</organism>
<evidence type="ECO:0000313" key="1">
    <source>
        <dbReference type="EMBL" id="CRJ79803.1"/>
    </source>
</evidence>
<sequence length="59" mass="6416">MIMCPLASIDIVNSSEQSNWDQEAARKLQLAKKACRSRGAQAHVTWRAGGVTAPRHVLG</sequence>
<keyword evidence="2" id="KW-1185">Reference proteome</keyword>
<dbReference type="EMBL" id="CVQH01000001">
    <property type="protein sequence ID" value="CRJ79803.1"/>
    <property type="molecule type" value="Genomic_DNA"/>
</dbReference>
<reference evidence="1 2" key="1">
    <citation type="submission" date="2015-05" db="EMBL/GenBank/DDBJ databases">
        <authorList>
            <person name="Wang D.B."/>
            <person name="Wang M."/>
        </authorList>
    </citation>
    <scope>NUCLEOTIDE SEQUENCE [LARGE SCALE GENOMIC DNA]</scope>
    <source>
        <strain evidence="1">VL1</strain>
    </source>
</reference>
<evidence type="ECO:0000313" key="2">
    <source>
        <dbReference type="Proteomes" id="UP000044602"/>
    </source>
</evidence>
<proteinExistence type="predicted"/>
<feature type="non-terminal residue" evidence="1">
    <location>
        <position position="59"/>
    </location>
</feature>
<name>A0A0G4KDG2_VERLO</name>
<protein>
    <submittedName>
        <fullName evidence="1">Uncharacterized protein</fullName>
    </submittedName>
</protein>
<dbReference type="Proteomes" id="UP000044602">
    <property type="component" value="Unassembled WGS sequence"/>
</dbReference>
<dbReference type="AlphaFoldDB" id="A0A0G4KDG2"/>
<accession>A0A0G4KDG2</accession>